<dbReference type="EMBL" id="PVZC01000002">
    <property type="protein sequence ID" value="PRY00385.1"/>
    <property type="molecule type" value="Genomic_DNA"/>
</dbReference>
<reference evidence="3 4" key="1">
    <citation type="submission" date="2018-03" db="EMBL/GenBank/DDBJ databases">
        <title>Genomic Encyclopedia of Archaeal and Bacterial Type Strains, Phase II (KMG-II): from individual species to whole genera.</title>
        <authorList>
            <person name="Goeker M."/>
        </authorList>
    </citation>
    <scope>NUCLEOTIDE SEQUENCE [LARGE SCALE GENOMIC DNA]</scope>
    <source>
        <strain evidence="3 4">DSM 45601</strain>
    </source>
</reference>
<dbReference type="Proteomes" id="UP000237846">
    <property type="component" value="Unassembled WGS sequence"/>
</dbReference>
<accession>A0A2T0Q956</accession>
<gene>
    <name evidence="3" type="ORF">CLV72_10214</name>
</gene>
<organism evidence="3 4">
    <name type="scientific">Allonocardiopsis opalescens</name>
    <dbReference type="NCBI Taxonomy" id="1144618"/>
    <lineage>
        <taxon>Bacteria</taxon>
        <taxon>Bacillati</taxon>
        <taxon>Actinomycetota</taxon>
        <taxon>Actinomycetes</taxon>
        <taxon>Streptosporangiales</taxon>
        <taxon>Allonocardiopsis</taxon>
    </lineage>
</organism>
<evidence type="ECO:0000256" key="1">
    <source>
        <dbReference type="SAM" id="MobiDB-lite"/>
    </source>
</evidence>
<name>A0A2T0Q956_9ACTN</name>
<keyword evidence="2" id="KW-1133">Transmembrane helix</keyword>
<feature type="transmembrane region" description="Helical" evidence="2">
    <location>
        <begin position="17"/>
        <end position="36"/>
    </location>
</feature>
<feature type="compositionally biased region" description="Gly residues" evidence="1">
    <location>
        <begin position="54"/>
        <end position="63"/>
    </location>
</feature>
<protein>
    <submittedName>
        <fullName evidence="3">Uncharacterized protein</fullName>
    </submittedName>
</protein>
<evidence type="ECO:0000313" key="3">
    <source>
        <dbReference type="EMBL" id="PRY00385.1"/>
    </source>
</evidence>
<keyword evidence="2" id="KW-0472">Membrane</keyword>
<comment type="caution">
    <text evidence="3">The sequence shown here is derived from an EMBL/GenBank/DDBJ whole genome shotgun (WGS) entry which is preliminary data.</text>
</comment>
<dbReference type="RefSeq" id="WP_106241588.1">
    <property type="nucleotide sequence ID" value="NZ_PVZC01000002.1"/>
</dbReference>
<proteinExistence type="predicted"/>
<keyword evidence="4" id="KW-1185">Reference proteome</keyword>
<evidence type="ECO:0000313" key="4">
    <source>
        <dbReference type="Proteomes" id="UP000237846"/>
    </source>
</evidence>
<feature type="region of interest" description="Disordered" evidence="1">
    <location>
        <begin position="54"/>
        <end position="86"/>
    </location>
</feature>
<sequence>MYGFVWRILPGGLPGKLIGTLVLVGGVAALLWYVVFPWADPYLPFNDVTVEGGGPSYGGGAAGGDPSAGPESGAPSGGEGSEGGTP</sequence>
<feature type="compositionally biased region" description="Low complexity" evidence="1">
    <location>
        <begin position="64"/>
        <end position="74"/>
    </location>
</feature>
<feature type="compositionally biased region" description="Gly residues" evidence="1">
    <location>
        <begin position="75"/>
        <end position="86"/>
    </location>
</feature>
<dbReference type="AlphaFoldDB" id="A0A2T0Q956"/>
<keyword evidence="2" id="KW-0812">Transmembrane</keyword>
<evidence type="ECO:0000256" key="2">
    <source>
        <dbReference type="SAM" id="Phobius"/>
    </source>
</evidence>